<gene>
    <name evidence="16" type="ORF">PG915_19105</name>
</gene>
<dbReference type="EMBL" id="CP115921">
    <property type="protein sequence ID" value="XCD18854.1"/>
    <property type="molecule type" value="Genomic_DNA"/>
</dbReference>
<accession>A0AAU8BQR4</accession>
<protein>
    <recommendedName>
        <fullName evidence="4">Lipase chaperone</fullName>
    </recommendedName>
    <alternativeName>
        <fullName evidence="15">Lipase foldase</fullName>
    </alternativeName>
    <alternativeName>
        <fullName evidence="13">Lipase helper protein</fullName>
    </alternativeName>
    <alternativeName>
        <fullName evidence="14">Lipase modulator</fullName>
    </alternativeName>
</protein>
<dbReference type="GO" id="GO:0005886">
    <property type="term" value="C:plasma membrane"/>
    <property type="evidence" value="ECO:0007669"/>
    <property type="project" value="UniProtKB-SubCell"/>
</dbReference>
<evidence type="ECO:0000256" key="2">
    <source>
        <dbReference type="ARBA" id="ARBA00004383"/>
    </source>
</evidence>
<comment type="subcellular location">
    <subcellularLocation>
        <location evidence="2">Cell inner membrane</location>
        <topology evidence="2">Single-pass membrane protein</topology>
        <orientation evidence="2">Periplasmic side</orientation>
    </subcellularLocation>
</comment>
<evidence type="ECO:0000256" key="4">
    <source>
        <dbReference type="ARBA" id="ARBA00019692"/>
    </source>
</evidence>
<dbReference type="KEGG" id="vck:PG915_19105"/>
<evidence type="ECO:0000256" key="8">
    <source>
        <dbReference type="ARBA" id="ARBA00022963"/>
    </source>
</evidence>
<dbReference type="RefSeq" id="WP_353499994.1">
    <property type="nucleotide sequence ID" value="NZ_CP115921.1"/>
</dbReference>
<dbReference type="AlphaFoldDB" id="A0AAU8BQR4"/>
<evidence type="ECO:0000256" key="3">
    <source>
        <dbReference type="ARBA" id="ARBA00010358"/>
    </source>
</evidence>
<comment type="similarity">
    <text evidence="3">Belongs to the lipase chaperone family.</text>
</comment>
<keyword evidence="9" id="KW-1133">Transmembrane helix</keyword>
<keyword evidence="7" id="KW-0812">Transmembrane</keyword>
<dbReference type="SUPFAM" id="SSF158855">
    <property type="entry name" value="Lipase chaperone-like"/>
    <property type="match status" value="1"/>
</dbReference>
<evidence type="ECO:0000256" key="9">
    <source>
        <dbReference type="ARBA" id="ARBA00022989"/>
    </source>
</evidence>
<evidence type="ECO:0000256" key="7">
    <source>
        <dbReference type="ARBA" id="ARBA00022692"/>
    </source>
</evidence>
<keyword evidence="11" id="KW-0472">Membrane</keyword>
<evidence type="ECO:0000256" key="6">
    <source>
        <dbReference type="ARBA" id="ARBA00022519"/>
    </source>
</evidence>
<dbReference type="Pfam" id="PF03280">
    <property type="entry name" value="Lipase_chap"/>
    <property type="match status" value="1"/>
</dbReference>
<sequence>MRMTTKGLMLLSVVSIVAAGAWIWTVARDSSNLAIQASSQQDTQVDEASLRDTFDYFLSDASQTDVKTIEQRFEHYSDSSTGMDPVLFKKFIQYKAALAELGATDDFSALHQQILALQAHFFTVEEQQRLFAEENQMRELALRQKELKQIAQSPAEYQQMWQQELAQLSPELQESYHNANLLTALNETNSMDAQSQFLVRESLVGAEASQRLAALDEKRAQFEQSVQSYMLARAEIIENESLSEYDRKQAIAELREPLFDSRQIRRVEALERIHDQKSALTP</sequence>
<evidence type="ECO:0000256" key="15">
    <source>
        <dbReference type="ARBA" id="ARBA00033028"/>
    </source>
</evidence>
<evidence type="ECO:0000256" key="5">
    <source>
        <dbReference type="ARBA" id="ARBA00022475"/>
    </source>
</evidence>
<dbReference type="GO" id="GO:0016042">
    <property type="term" value="P:lipid catabolic process"/>
    <property type="evidence" value="ECO:0007669"/>
    <property type="project" value="UniProtKB-KW"/>
</dbReference>
<evidence type="ECO:0000256" key="13">
    <source>
        <dbReference type="ARBA" id="ARBA00030948"/>
    </source>
</evidence>
<proteinExistence type="inferred from homology"/>
<evidence type="ECO:0000256" key="1">
    <source>
        <dbReference type="ARBA" id="ARBA00003280"/>
    </source>
</evidence>
<organism evidence="16">
    <name type="scientific">Vibrio chaetopteri</name>
    <dbReference type="NCBI Taxonomy" id="3016528"/>
    <lineage>
        <taxon>Bacteria</taxon>
        <taxon>Pseudomonadati</taxon>
        <taxon>Pseudomonadota</taxon>
        <taxon>Gammaproteobacteria</taxon>
        <taxon>Vibrionales</taxon>
        <taxon>Vibrionaceae</taxon>
        <taxon>Vibrio</taxon>
    </lineage>
</organism>
<name>A0AAU8BQR4_9VIBR</name>
<reference evidence="16" key="1">
    <citation type="submission" date="2023-01" db="EMBL/GenBank/DDBJ databases">
        <title>Vibrio sp. CB1-14 genome sequencing.</title>
        <authorList>
            <person name="Otstavnykh N."/>
            <person name="Isaeva M."/>
            <person name="Meleshko D."/>
        </authorList>
    </citation>
    <scope>NUCLEOTIDE SEQUENCE</scope>
    <source>
        <strain evidence="16">CB1-14</strain>
    </source>
</reference>
<evidence type="ECO:0000256" key="12">
    <source>
        <dbReference type="ARBA" id="ARBA00023186"/>
    </source>
</evidence>
<evidence type="ECO:0000256" key="14">
    <source>
        <dbReference type="ARBA" id="ARBA00031542"/>
    </source>
</evidence>
<dbReference type="GO" id="GO:0006457">
    <property type="term" value="P:protein folding"/>
    <property type="evidence" value="ECO:0007669"/>
    <property type="project" value="InterPro"/>
</dbReference>
<dbReference type="InterPro" id="IPR004961">
    <property type="entry name" value="Lipase_chaperone"/>
</dbReference>
<dbReference type="GO" id="GO:0051082">
    <property type="term" value="F:unfolded protein binding"/>
    <property type="evidence" value="ECO:0007669"/>
    <property type="project" value="InterPro"/>
</dbReference>
<keyword evidence="6" id="KW-0997">Cell inner membrane</keyword>
<evidence type="ECO:0000313" key="16">
    <source>
        <dbReference type="EMBL" id="XCD18854.1"/>
    </source>
</evidence>
<comment type="function">
    <text evidence="1">May be involved in the folding of the extracellular lipase during its passage through the periplasm.</text>
</comment>
<keyword evidence="5" id="KW-1003">Cell membrane</keyword>
<keyword evidence="8" id="KW-0442">Lipid degradation</keyword>
<evidence type="ECO:0000256" key="11">
    <source>
        <dbReference type="ARBA" id="ARBA00023136"/>
    </source>
</evidence>
<keyword evidence="12" id="KW-0143">Chaperone</keyword>
<keyword evidence="10" id="KW-0443">Lipid metabolism</keyword>
<evidence type="ECO:0000256" key="10">
    <source>
        <dbReference type="ARBA" id="ARBA00023098"/>
    </source>
</evidence>